<protein>
    <submittedName>
        <fullName evidence="1">Uncharacterized protein</fullName>
    </submittedName>
</protein>
<accession>A0AAE0VX14</accession>
<dbReference type="Proteomes" id="UP001195483">
    <property type="component" value="Unassembled WGS sequence"/>
</dbReference>
<reference evidence="1" key="1">
    <citation type="journal article" date="2021" name="Genome Biol. Evol.">
        <title>A High-Quality Reference Genome for a Parasitic Bivalve with Doubly Uniparental Inheritance (Bivalvia: Unionida).</title>
        <authorList>
            <person name="Smith C.H."/>
        </authorList>
    </citation>
    <scope>NUCLEOTIDE SEQUENCE</scope>
    <source>
        <strain evidence="1">CHS0354</strain>
    </source>
</reference>
<reference evidence="1" key="2">
    <citation type="journal article" date="2021" name="Genome Biol. Evol.">
        <title>Developing a high-quality reference genome for a parasitic bivalve with doubly uniparental inheritance (Bivalvia: Unionida).</title>
        <authorList>
            <person name="Smith C.H."/>
        </authorList>
    </citation>
    <scope>NUCLEOTIDE SEQUENCE</scope>
    <source>
        <strain evidence="1">CHS0354</strain>
        <tissue evidence="1">Mantle</tissue>
    </source>
</reference>
<evidence type="ECO:0000313" key="1">
    <source>
        <dbReference type="EMBL" id="KAK3593743.1"/>
    </source>
</evidence>
<feature type="non-terminal residue" evidence="1">
    <location>
        <position position="1"/>
    </location>
</feature>
<gene>
    <name evidence="1" type="ORF">CHS0354_014273</name>
</gene>
<proteinExistence type="predicted"/>
<dbReference type="EMBL" id="JAEAOA010000884">
    <property type="protein sequence ID" value="KAK3593743.1"/>
    <property type="molecule type" value="Genomic_DNA"/>
</dbReference>
<organism evidence="1 2">
    <name type="scientific">Potamilus streckersoni</name>
    <dbReference type="NCBI Taxonomy" id="2493646"/>
    <lineage>
        <taxon>Eukaryota</taxon>
        <taxon>Metazoa</taxon>
        <taxon>Spiralia</taxon>
        <taxon>Lophotrochozoa</taxon>
        <taxon>Mollusca</taxon>
        <taxon>Bivalvia</taxon>
        <taxon>Autobranchia</taxon>
        <taxon>Heteroconchia</taxon>
        <taxon>Palaeoheterodonta</taxon>
        <taxon>Unionida</taxon>
        <taxon>Unionoidea</taxon>
        <taxon>Unionidae</taxon>
        <taxon>Ambleminae</taxon>
        <taxon>Lampsilini</taxon>
        <taxon>Potamilus</taxon>
    </lineage>
</organism>
<sequence length="90" mass="9920">KPNNESPILEKSPGEITSYKVASLVDVYGETSEREDASLVSGPIQGMPYVFTNPYTATHIEKQESGLFKIIEKIEGQLSKLDGNSVQNYL</sequence>
<comment type="caution">
    <text evidence="1">The sequence shown here is derived from an EMBL/GenBank/DDBJ whole genome shotgun (WGS) entry which is preliminary data.</text>
</comment>
<evidence type="ECO:0000313" key="2">
    <source>
        <dbReference type="Proteomes" id="UP001195483"/>
    </source>
</evidence>
<name>A0AAE0VX14_9BIVA</name>
<reference evidence="1" key="3">
    <citation type="submission" date="2023-05" db="EMBL/GenBank/DDBJ databases">
        <authorList>
            <person name="Smith C.H."/>
        </authorList>
    </citation>
    <scope>NUCLEOTIDE SEQUENCE</scope>
    <source>
        <strain evidence="1">CHS0354</strain>
        <tissue evidence="1">Mantle</tissue>
    </source>
</reference>
<keyword evidence="2" id="KW-1185">Reference proteome</keyword>
<dbReference type="AlphaFoldDB" id="A0AAE0VX14"/>